<gene>
    <name evidence="2" type="ORF">KC19_10G007600</name>
</gene>
<dbReference type="Proteomes" id="UP000822688">
    <property type="component" value="Chromosome 10"/>
</dbReference>
<dbReference type="EMBL" id="CM026431">
    <property type="protein sequence ID" value="KAG0558144.1"/>
    <property type="molecule type" value="Genomic_DNA"/>
</dbReference>
<accession>A0A8T0GIR4</accession>
<proteinExistence type="predicted"/>
<evidence type="ECO:0000313" key="3">
    <source>
        <dbReference type="Proteomes" id="UP000822688"/>
    </source>
</evidence>
<protein>
    <submittedName>
        <fullName evidence="2">Uncharacterized protein</fullName>
    </submittedName>
</protein>
<evidence type="ECO:0000313" key="2">
    <source>
        <dbReference type="EMBL" id="KAG0558144.1"/>
    </source>
</evidence>
<feature type="coiled-coil region" evidence="1">
    <location>
        <begin position="33"/>
        <end position="63"/>
    </location>
</feature>
<evidence type="ECO:0000256" key="1">
    <source>
        <dbReference type="SAM" id="Coils"/>
    </source>
</evidence>
<sequence>MTSELSPQLLGIEKEVQDIFKILKTGFHRIDKIKNAERQSNQLEELTARMREAKRLIKDFDRVMQEGSSNSDWESHKLLNEKKQSMIKELNSFVALRKTYTSPIGNKKELLDGGSNAGPARDFDVRAASTGLTPSFDPLHLILSCFACHRNIVYR</sequence>
<organism evidence="2 3">
    <name type="scientific">Ceratodon purpureus</name>
    <name type="common">Fire moss</name>
    <name type="synonym">Dicranum purpureum</name>
    <dbReference type="NCBI Taxonomy" id="3225"/>
    <lineage>
        <taxon>Eukaryota</taxon>
        <taxon>Viridiplantae</taxon>
        <taxon>Streptophyta</taxon>
        <taxon>Embryophyta</taxon>
        <taxon>Bryophyta</taxon>
        <taxon>Bryophytina</taxon>
        <taxon>Bryopsida</taxon>
        <taxon>Dicranidae</taxon>
        <taxon>Pseudoditrichales</taxon>
        <taxon>Ditrichaceae</taxon>
        <taxon>Ceratodon</taxon>
    </lineage>
</organism>
<name>A0A8T0GIR4_CERPU</name>
<reference evidence="2" key="1">
    <citation type="submission" date="2020-06" db="EMBL/GenBank/DDBJ databases">
        <title>WGS assembly of Ceratodon purpureus strain R40.</title>
        <authorList>
            <person name="Carey S.B."/>
            <person name="Jenkins J."/>
            <person name="Shu S."/>
            <person name="Lovell J.T."/>
            <person name="Sreedasyam A."/>
            <person name="Maumus F."/>
            <person name="Tiley G.P."/>
            <person name="Fernandez-Pozo N."/>
            <person name="Barry K."/>
            <person name="Chen C."/>
            <person name="Wang M."/>
            <person name="Lipzen A."/>
            <person name="Daum C."/>
            <person name="Saski C.A."/>
            <person name="Payton A.C."/>
            <person name="Mcbreen J.C."/>
            <person name="Conrad R.E."/>
            <person name="Kollar L.M."/>
            <person name="Olsson S."/>
            <person name="Huttunen S."/>
            <person name="Landis J.B."/>
            <person name="Wickett N.J."/>
            <person name="Johnson M.G."/>
            <person name="Rensing S.A."/>
            <person name="Grimwood J."/>
            <person name="Schmutz J."/>
            <person name="Mcdaniel S.F."/>
        </authorList>
    </citation>
    <scope>NUCLEOTIDE SEQUENCE</scope>
    <source>
        <strain evidence="2">R40</strain>
    </source>
</reference>
<dbReference type="AlphaFoldDB" id="A0A8T0GIR4"/>
<keyword evidence="3" id="KW-1185">Reference proteome</keyword>
<comment type="caution">
    <text evidence="2">The sequence shown here is derived from an EMBL/GenBank/DDBJ whole genome shotgun (WGS) entry which is preliminary data.</text>
</comment>
<keyword evidence="1" id="KW-0175">Coiled coil</keyword>